<evidence type="ECO:0000313" key="3">
    <source>
        <dbReference type="Proteomes" id="UP000638313"/>
    </source>
</evidence>
<reference evidence="2" key="2">
    <citation type="submission" date="2020-09" db="EMBL/GenBank/DDBJ databases">
        <authorList>
            <person name="Sun Q."/>
            <person name="Ohkuma M."/>
        </authorList>
    </citation>
    <scope>NUCLEOTIDE SEQUENCE</scope>
    <source>
        <strain evidence="2">JCM 4059</strain>
    </source>
</reference>
<comment type="caution">
    <text evidence="2">The sequence shown here is derived from an EMBL/GenBank/DDBJ whole genome shotgun (WGS) entry which is preliminary data.</text>
</comment>
<keyword evidence="3" id="KW-1185">Reference proteome</keyword>
<gene>
    <name evidence="2" type="ORF">GCM10010218_59750</name>
</gene>
<feature type="region of interest" description="Disordered" evidence="1">
    <location>
        <begin position="50"/>
        <end position="76"/>
    </location>
</feature>
<dbReference type="Proteomes" id="UP000638313">
    <property type="component" value="Unassembled WGS sequence"/>
</dbReference>
<feature type="compositionally biased region" description="Basic and acidic residues" evidence="1">
    <location>
        <begin position="65"/>
        <end position="76"/>
    </location>
</feature>
<evidence type="ECO:0000256" key="1">
    <source>
        <dbReference type="SAM" id="MobiDB-lite"/>
    </source>
</evidence>
<organism evidence="2 3">
    <name type="scientific">Streptomyces mashuensis</name>
    <dbReference type="NCBI Taxonomy" id="33904"/>
    <lineage>
        <taxon>Bacteria</taxon>
        <taxon>Bacillati</taxon>
        <taxon>Actinomycetota</taxon>
        <taxon>Actinomycetes</taxon>
        <taxon>Kitasatosporales</taxon>
        <taxon>Streptomycetaceae</taxon>
        <taxon>Streptomyces</taxon>
    </lineage>
</organism>
<protein>
    <submittedName>
        <fullName evidence="2">Uncharacterized protein</fullName>
    </submittedName>
</protein>
<accession>A0A919EGB6</accession>
<dbReference type="EMBL" id="BNBD01000020">
    <property type="protein sequence ID" value="GHF70544.1"/>
    <property type="molecule type" value="Genomic_DNA"/>
</dbReference>
<name>A0A919EGB6_9ACTN</name>
<reference evidence="2" key="1">
    <citation type="journal article" date="2014" name="Int. J. Syst. Evol. Microbiol.">
        <title>Complete genome sequence of Corynebacterium casei LMG S-19264T (=DSM 44701T), isolated from a smear-ripened cheese.</title>
        <authorList>
            <consortium name="US DOE Joint Genome Institute (JGI-PGF)"/>
            <person name="Walter F."/>
            <person name="Albersmeier A."/>
            <person name="Kalinowski J."/>
            <person name="Ruckert C."/>
        </authorList>
    </citation>
    <scope>NUCLEOTIDE SEQUENCE</scope>
    <source>
        <strain evidence="2">JCM 4059</strain>
    </source>
</reference>
<dbReference type="AlphaFoldDB" id="A0A919EGB6"/>
<proteinExistence type="predicted"/>
<sequence>MGLAEAVQPGVGDEQRVESAAAVVQAGDAGVGVAADEHRLQSRVVLAQLGDATRGAGPHPGASRQLRESTRRSAGG</sequence>
<evidence type="ECO:0000313" key="2">
    <source>
        <dbReference type="EMBL" id="GHF70544.1"/>
    </source>
</evidence>